<gene>
    <name evidence="6" type="primary">nnrD</name>
    <name evidence="8" type="ORF">I858_016175</name>
</gene>
<comment type="catalytic activity">
    <reaction evidence="6">
        <text>(6S)-NADPHX + ADP = AMP + phosphate + NADPH + H(+)</text>
        <dbReference type="Rhea" id="RHEA:32235"/>
        <dbReference type="ChEBI" id="CHEBI:15378"/>
        <dbReference type="ChEBI" id="CHEBI:43474"/>
        <dbReference type="ChEBI" id="CHEBI:57783"/>
        <dbReference type="ChEBI" id="CHEBI:64076"/>
        <dbReference type="ChEBI" id="CHEBI:456215"/>
        <dbReference type="ChEBI" id="CHEBI:456216"/>
        <dbReference type="EC" id="4.2.1.136"/>
    </reaction>
</comment>
<dbReference type="PROSITE" id="PS01050">
    <property type="entry name" value="YJEF_C_2"/>
    <property type="match status" value="1"/>
</dbReference>
<name>A0A1B1S5R9_9BACL</name>
<evidence type="ECO:0000256" key="6">
    <source>
        <dbReference type="HAMAP-Rule" id="MF_01965"/>
    </source>
</evidence>
<dbReference type="RefSeq" id="WP_065524866.1">
    <property type="nucleotide sequence ID" value="NZ_CP016540.2"/>
</dbReference>
<evidence type="ECO:0000256" key="3">
    <source>
        <dbReference type="ARBA" id="ARBA00022857"/>
    </source>
</evidence>
<dbReference type="CDD" id="cd01171">
    <property type="entry name" value="YXKO-related"/>
    <property type="match status" value="1"/>
</dbReference>
<feature type="domain" description="YjeF C-terminal" evidence="7">
    <location>
        <begin position="12"/>
        <end position="281"/>
    </location>
</feature>
<dbReference type="GO" id="GO:0052855">
    <property type="term" value="F:ADP-dependent NAD(P)H-hydrate dehydratase activity"/>
    <property type="evidence" value="ECO:0007669"/>
    <property type="project" value="UniProtKB-UniRule"/>
</dbReference>
<evidence type="ECO:0000256" key="4">
    <source>
        <dbReference type="ARBA" id="ARBA00023027"/>
    </source>
</evidence>
<dbReference type="KEGG" id="pll:I858_016175"/>
<keyword evidence="3 6" id="KW-0521">NADP</keyword>
<sequence>MTLIPSTPQLWTTAHVQSTLPRRDSNSHKGSFGTALLIAGTQEMPGAALLAGLGAMRSGLGKLVIATEPEAIAMIVSGLPEATYLQNGLQQIAQRKSSIDPYRAAAIGPGTHPDSATESAVMVLLESQIPIILDAGALSKRSYPTRQSPVILTPHPAEFARITGVDINLLETNRSHYASLWAQKLQVAIVLKGPSTVVAFPDGDTWINPTGNSALAKGGSGDTLTGMMLGMLCCHEDWKHAVLNAVHIHGACADEWITTRSAHTLLAHELIEVLPVVWKKFDI</sequence>
<keyword evidence="2 6" id="KW-0067">ATP-binding</keyword>
<evidence type="ECO:0000313" key="9">
    <source>
        <dbReference type="Proteomes" id="UP000053354"/>
    </source>
</evidence>
<organism evidence="8 9">
    <name type="scientific">Planococcus versutus</name>
    <dbReference type="NCBI Taxonomy" id="1302659"/>
    <lineage>
        <taxon>Bacteria</taxon>
        <taxon>Bacillati</taxon>
        <taxon>Bacillota</taxon>
        <taxon>Bacilli</taxon>
        <taxon>Bacillales</taxon>
        <taxon>Caryophanaceae</taxon>
        <taxon>Planococcus</taxon>
    </lineage>
</organism>
<evidence type="ECO:0000256" key="1">
    <source>
        <dbReference type="ARBA" id="ARBA00022741"/>
    </source>
</evidence>
<keyword evidence="5 6" id="KW-0456">Lyase</keyword>
<comment type="function">
    <text evidence="6">Catalyzes the dehydration of the S-form of NAD(P)HX at the expense of ADP, which is converted to AMP. Together with NAD(P)HX epimerase, which catalyzes the epimerization of the S- and R-forms, the enzyme allows the repair of both epimers of NAD(P)HX, a damaged form of NAD(P)H that is a result of enzymatic or heat-dependent hydration.</text>
</comment>
<dbReference type="PROSITE" id="PS51383">
    <property type="entry name" value="YJEF_C_3"/>
    <property type="match status" value="1"/>
</dbReference>
<dbReference type="NCBIfam" id="TIGR00196">
    <property type="entry name" value="yjeF_cterm"/>
    <property type="match status" value="1"/>
</dbReference>
<dbReference type="InterPro" id="IPR000631">
    <property type="entry name" value="CARKD"/>
</dbReference>
<dbReference type="GO" id="GO:0110051">
    <property type="term" value="P:metabolite repair"/>
    <property type="evidence" value="ECO:0007669"/>
    <property type="project" value="TreeGrafter"/>
</dbReference>
<proteinExistence type="inferred from homology"/>
<comment type="catalytic activity">
    <reaction evidence="6">
        <text>(6S)-NADHX + ADP = AMP + phosphate + NADH + H(+)</text>
        <dbReference type="Rhea" id="RHEA:32223"/>
        <dbReference type="ChEBI" id="CHEBI:15378"/>
        <dbReference type="ChEBI" id="CHEBI:43474"/>
        <dbReference type="ChEBI" id="CHEBI:57945"/>
        <dbReference type="ChEBI" id="CHEBI:64074"/>
        <dbReference type="ChEBI" id="CHEBI:456215"/>
        <dbReference type="ChEBI" id="CHEBI:456216"/>
        <dbReference type="EC" id="4.2.1.136"/>
    </reaction>
</comment>
<feature type="binding site" evidence="6">
    <location>
        <position position="110"/>
    </location>
    <ligand>
        <name>(6S)-NADPHX</name>
        <dbReference type="ChEBI" id="CHEBI:64076"/>
    </ligand>
</feature>
<comment type="similarity">
    <text evidence="6">Belongs to the NnrD/CARKD family.</text>
</comment>
<dbReference type="InterPro" id="IPR029056">
    <property type="entry name" value="Ribokinase-like"/>
</dbReference>
<dbReference type="Pfam" id="PF01256">
    <property type="entry name" value="Carb_kinase"/>
    <property type="match status" value="1"/>
</dbReference>
<evidence type="ECO:0000313" key="8">
    <source>
        <dbReference type="EMBL" id="ANU28524.1"/>
    </source>
</evidence>
<dbReference type="GO" id="GO:0046496">
    <property type="term" value="P:nicotinamide nucleotide metabolic process"/>
    <property type="evidence" value="ECO:0007669"/>
    <property type="project" value="UniProtKB-UniRule"/>
</dbReference>
<comment type="cofactor">
    <cofactor evidence="6">
        <name>Mg(2+)</name>
        <dbReference type="ChEBI" id="CHEBI:18420"/>
    </cofactor>
</comment>
<keyword evidence="4 6" id="KW-0520">NAD</keyword>
<dbReference type="HAMAP" id="MF_01965">
    <property type="entry name" value="NADHX_dehydratase"/>
    <property type="match status" value="1"/>
</dbReference>
<dbReference type="EMBL" id="CP016540">
    <property type="protein sequence ID" value="ANU28524.1"/>
    <property type="molecule type" value="Genomic_DNA"/>
</dbReference>
<dbReference type="EC" id="4.2.1.136" evidence="6"/>
<dbReference type="STRING" id="1302659.I858_016175"/>
<feature type="binding site" evidence="6">
    <location>
        <position position="222"/>
    </location>
    <ligand>
        <name>(6S)-NADPHX</name>
        <dbReference type="ChEBI" id="CHEBI:64076"/>
    </ligand>
</feature>
<dbReference type="SUPFAM" id="SSF53613">
    <property type="entry name" value="Ribokinase-like"/>
    <property type="match status" value="1"/>
</dbReference>
<accession>A0A1B1S5R9</accession>
<comment type="subunit">
    <text evidence="6">Homotetramer.</text>
</comment>
<keyword evidence="9" id="KW-1185">Reference proteome</keyword>
<dbReference type="GO" id="GO:0052856">
    <property type="term" value="F:NAD(P)HX epimerase activity"/>
    <property type="evidence" value="ECO:0007669"/>
    <property type="project" value="TreeGrafter"/>
</dbReference>
<dbReference type="Proteomes" id="UP000053354">
    <property type="component" value="Chromosome"/>
</dbReference>
<dbReference type="Gene3D" id="3.40.1190.20">
    <property type="match status" value="1"/>
</dbReference>
<reference evidence="8" key="1">
    <citation type="submission" date="2016-10" db="EMBL/GenBank/DDBJ databases">
        <authorList>
            <person name="See-Too W.S."/>
        </authorList>
    </citation>
    <scope>NUCLEOTIDE SEQUENCE</scope>
    <source>
        <strain evidence="8">L10.15</strain>
    </source>
</reference>
<evidence type="ECO:0000256" key="2">
    <source>
        <dbReference type="ARBA" id="ARBA00022840"/>
    </source>
</evidence>
<dbReference type="OrthoDB" id="9806925at2"/>
<protein>
    <recommendedName>
        <fullName evidence="6">ADP-dependent (S)-NAD(P)H-hydrate dehydratase</fullName>
        <ecNumber evidence="6">4.2.1.136</ecNumber>
    </recommendedName>
    <alternativeName>
        <fullName evidence="6">ADP-dependent NAD(P)HX dehydratase</fullName>
    </alternativeName>
</protein>
<feature type="binding site" evidence="6">
    <location>
        <begin position="192"/>
        <end position="196"/>
    </location>
    <ligand>
        <name>AMP</name>
        <dbReference type="ChEBI" id="CHEBI:456215"/>
    </ligand>
</feature>
<feature type="binding site" evidence="6">
    <location>
        <position position="221"/>
    </location>
    <ligand>
        <name>AMP</name>
        <dbReference type="ChEBI" id="CHEBI:456215"/>
    </ligand>
</feature>
<dbReference type="GO" id="GO:0005524">
    <property type="term" value="F:ATP binding"/>
    <property type="evidence" value="ECO:0007669"/>
    <property type="project" value="UniProtKB-KW"/>
</dbReference>
<keyword evidence="1 6" id="KW-0547">Nucleotide-binding</keyword>
<evidence type="ECO:0000259" key="7">
    <source>
        <dbReference type="PROSITE" id="PS51383"/>
    </source>
</evidence>
<dbReference type="PANTHER" id="PTHR12592">
    <property type="entry name" value="ATP-DEPENDENT (S)-NAD(P)H-HYDRATE DEHYDRATASE FAMILY MEMBER"/>
    <property type="match status" value="1"/>
</dbReference>
<dbReference type="InterPro" id="IPR017953">
    <property type="entry name" value="Carbohydrate_kinase_pred_CS"/>
</dbReference>
<feature type="binding site" evidence="6">
    <location>
        <position position="155"/>
    </location>
    <ligand>
        <name>(6S)-NADPHX</name>
        <dbReference type="ChEBI" id="CHEBI:64076"/>
    </ligand>
</feature>
<feature type="binding site" evidence="6">
    <location>
        <position position="47"/>
    </location>
    <ligand>
        <name>(6S)-NADPHX</name>
        <dbReference type="ChEBI" id="CHEBI:64076"/>
    </ligand>
</feature>
<dbReference type="PANTHER" id="PTHR12592:SF0">
    <property type="entry name" value="ATP-DEPENDENT (S)-NAD(P)H-HYDRATE DEHYDRATASE"/>
    <property type="match status" value="1"/>
</dbReference>
<evidence type="ECO:0000256" key="5">
    <source>
        <dbReference type="ARBA" id="ARBA00023239"/>
    </source>
</evidence>
<dbReference type="AlphaFoldDB" id="A0A1B1S5R9"/>